<sequence>MSSIFCLRKGLRLIQKIMMTEHRCFMLPNGGKKQSSVFCLRKERKLTGKIRTERQRCSMQLNMGTKIPSVLGIVQNRSARLLWECQRVKYMLTQHGAVL</sequence>
<name>U4LKY8_PYROM</name>
<reference evidence="1 2" key="1">
    <citation type="journal article" date="2013" name="PLoS Genet.">
        <title>The genome and development-dependent transcriptomes of Pyronema confluens: a window into fungal evolution.</title>
        <authorList>
            <person name="Traeger S."/>
            <person name="Altegoer F."/>
            <person name="Freitag M."/>
            <person name="Gabaldon T."/>
            <person name="Kempken F."/>
            <person name="Kumar A."/>
            <person name="Marcet-Houben M."/>
            <person name="Poggeler S."/>
            <person name="Stajich J.E."/>
            <person name="Nowrousian M."/>
        </authorList>
    </citation>
    <scope>NUCLEOTIDE SEQUENCE [LARGE SCALE GENOMIC DNA]</scope>
    <source>
        <strain evidence="2">CBS 100304</strain>
        <tissue evidence="1">Vegetative mycelium</tissue>
    </source>
</reference>
<evidence type="ECO:0000313" key="2">
    <source>
        <dbReference type="Proteomes" id="UP000018144"/>
    </source>
</evidence>
<organism evidence="1 2">
    <name type="scientific">Pyronema omphalodes (strain CBS 100304)</name>
    <name type="common">Pyronema confluens</name>
    <dbReference type="NCBI Taxonomy" id="1076935"/>
    <lineage>
        <taxon>Eukaryota</taxon>
        <taxon>Fungi</taxon>
        <taxon>Dikarya</taxon>
        <taxon>Ascomycota</taxon>
        <taxon>Pezizomycotina</taxon>
        <taxon>Pezizomycetes</taxon>
        <taxon>Pezizales</taxon>
        <taxon>Pyronemataceae</taxon>
        <taxon>Pyronema</taxon>
    </lineage>
</organism>
<keyword evidence="2" id="KW-1185">Reference proteome</keyword>
<accession>U4LKY8</accession>
<evidence type="ECO:0000313" key="1">
    <source>
        <dbReference type="EMBL" id="CCX32242.1"/>
    </source>
</evidence>
<dbReference type="AlphaFoldDB" id="U4LKY8"/>
<proteinExistence type="predicted"/>
<gene>
    <name evidence="1" type="ORF">PCON_12584</name>
</gene>
<dbReference type="EMBL" id="HF935745">
    <property type="protein sequence ID" value="CCX32242.1"/>
    <property type="molecule type" value="Genomic_DNA"/>
</dbReference>
<dbReference type="Proteomes" id="UP000018144">
    <property type="component" value="Unassembled WGS sequence"/>
</dbReference>
<protein>
    <submittedName>
        <fullName evidence="1">Uncharacterized protein</fullName>
    </submittedName>
</protein>